<evidence type="ECO:0000256" key="3">
    <source>
        <dbReference type="ARBA" id="ARBA00012098"/>
    </source>
</evidence>
<dbReference type="GO" id="GO:0005829">
    <property type="term" value="C:cytosol"/>
    <property type="evidence" value="ECO:0007669"/>
    <property type="project" value="TreeGrafter"/>
</dbReference>
<gene>
    <name evidence="8" type="ORF">HYY20_13070</name>
</gene>
<dbReference type="Proteomes" id="UP000769766">
    <property type="component" value="Unassembled WGS sequence"/>
</dbReference>
<dbReference type="InterPro" id="IPR000888">
    <property type="entry name" value="RmlC-like"/>
</dbReference>
<dbReference type="Pfam" id="PF00908">
    <property type="entry name" value="dTDP_sugar_isom"/>
    <property type="match status" value="1"/>
</dbReference>
<dbReference type="GO" id="GO:0000271">
    <property type="term" value="P:polysaccharide biosynthetic process"/>
    <property type="evidence" value="ECO:0007669"/>
    <property type="project" value="TreeGrafter"/>
</dbReference>
<comment type="catalytic activity">
    <reaction evidence="1">
        <text>dTDP-4-dehydro-6-deoxy-alpha-D-glucose = dTDP-4-dehydro-beta-L-rhamnose</text>
        <dbReference type="Rhea" id="RHEA:16969"/>
        <dbReference type="ChEBI" id="CHEBI:57649"/>
        <dbReference type="ChEBI" id="CHEBI:62830"/>
        <dbReference type="EC" id="5.1.3.13"/>
    </reaction>
</comment>
<evidence type="ECO:0000256" key="4">
    <source>
        <dbReference type="ARBA" id="ARBA00019595"/>
    </source>
</evidence>
<dbReference type="EMBL" id="JACPRF010000397">
    <property type="protein sequence ID" value="MBI2877799.1"/>
    <property type="molecule type" value="Genomic_DNA"/>
</dbReference>
<evidence type="ECO:0000313" key="8">
    <source>
        <dbReference type="EMBL" id="MBI2877799.1"/>
    </source>
</evidence>
<protein>
    <recommendedName>
        <fullName evidence="4">dTDP-4-dehydrorhamnose 3,5-epimerase</fullName>
        <ecNumber evidence="3">5.1.3.13</ecNumber>
    </recommendedName>
    <alternativeName>
        <fullName evidence="6">Thymidine diphospho-4-keto-rhamnose 3,5-epimerase</fullName>
    </alternativeName>
    <alternativeName>
        <fullName evidence="5">dTDP-4-keto-6-deoxyglucose 3,5-epimerase</fullName>
    </alternativeName>
    <alternativeName>
        <fullName evidence="7">dTDP-6-deoxy-D-xylo-4-hexulose 3,5-epimerase</fullName>
    </alternativeName>
</protein>
<dbReference type="SUPFAM" id="SSF51182">
    <property type="entry name" value="RmlC-like cupins"/>
    <property type="match status" value="1"/>
</dbReference>
<dbReference type="InterPro" id="IPR011051">
    <property type="entry name" value="RmlC_Cupin_sf"/>
</dbReference>
<evidence type="ECO:0000313" key="9">
    <source>
        <dbReference type="Proteomes" id="UP000769766"/>
    </source>
</evidence>
<dbReference type="EC" id="5.1.3.13" evidence="3"/>
<dbReference type="PANTHER" id="PTHR21047:SF2">
    <property type="entry name" value="THYMIDINE DIPHOSPHO-4-KETO-RHAMNOSE 3,5-EPIMERASE"/>
    <property type="match status" value="1"/>
</dbReference>
<comment type="function">
    <text evidence="2">Catalyzes the epimerization of the C3' and C5'positions of dTDP-6-deoxy-D-xylo-4-hexulose, forming dTDP-6-deoxy-L-lyxo-4-hexulose.</text>
</comment>
<organism evidence="8 9">
    <name type="scientific">Tectimicrobiota bacterium</name>
    <dbReference type="NCBI Taxonomy" id="2528274"/>
    <lineage>
        <taxon>Bacteria</taxon>
        <taxon>Pseudomonadati</taxon>
        <taxon>Nitrospinota/Tectimicrobiota group</taxon>
        <taxon>Candidatus Tectimicrobiota</taxon>
    </lineage>
</organism>
<evidence type="ECO:0000256" key="2">
    <source>
        <dbReference type="ARBA" id="ARBA00001997"/>
    </source>
</evidence>
<feature type="non-terminal residue" evidence="8">
    <location>
        <position position="115"/>
    </location>
</feature>
<accession>A0A932FZS5</accession>
<dbReference type="AlphaFoldDB" id="A0A932FZS5"/>
<name>A0A932FZS5_UNCTE</name>
<evidence type="ECO:0000256" key="7">
    <source>
        <dbReference type="ARBA" id="ARBA00033311"/>
    </source>
</evidence>
<evidence type="ECO:0000256" key="6">
    <source>
        <dbReference type="ARBA" id="ARBA00031424"/>
    </source>
</evidence>
<dbReference type="Gene3D" id="2.60.120.10">
    <property type="entry name" value="Jelly Rolls"/>
    <property type="match status" value="1"/>
</dbReference>
<dbReference type="InterPro" id="IPR014710">
    <property type="entry name" value="RmlC-like_jellyroll"/>
</dbReference>
<sequence length="115" mass="13298">MIEGVKVKKLRVIPDERGRLMEMLRSDDELFIKFGQTYITTAFPGAVKAWHYHKLQTDHFVVIHGMMKVVLYDNRPDSKTQGDVNEFFMGDHNPMLLAIPPMVFHGFKCISPFEA</sequence>
<dbReference type="PANTHER" id="PTHR21047">
    <property type="entry name" value="DTDP-6-DEOXY-D-GLUCOSE-3,5 EPIMERASE"/>
    <property type="match status" value="1"/>
</dbReference>
<dbReference type="GO" id="GO:0008830">
    <property type="term" value="F:dTDP-4-dehydrorhamnose 3,5-epimerase activity"/>
    <property type="evidence" value="ECO:0007669"/>
    <property type="project" value="UniProtKB-EC"/>
</dbReference>
<proteinExistence type="predicted"/>
<evidence type="ECO:0000256" key="1">
    <source>
        <dbReference type="ARBA" id="ARBA00001298"/>
    </source>
</evidence>
<evidence type="ECO:0000256" key="5">
    <source>
        <dbReference type="ARBA" id="ARBA00029758"/>
    </source>
</evidence>
<reference evidence="8" key="1">
    <citation type="submission" date="2020-07" db="EMBL/GenBank/DDBJ databases">
        <title>Huge and variable diversity of episymbiotic CPR bacteria and DPANN archaea in groundwater ecosystems.</title>
        <authorList>
            <person name="He C.Y."/>
            <person name="Keren R."/>
            <person name="Whittaker M."/>
            <person name="Farag I.F."/>
            <person name="Doudna J."/>
            <person name="Cate J.H.D."/>
            <person name="Banfield J.F."/>
        </authorList>
    </citation>
    <scope>NUCLEOTIDE SEQUENCE</scope>
    <source>
        <strain evidence="8">NC_groundwater_672_Ag_B-0.1um_62_36</strain>
    </source>
</reference>
<comment type="caution">
    <text evidence="8">The sequence shown here is derived from an EMBL/GenBank/DDBJ whole genome shotgun (WGS) entry which is preliminary data.</text>
</comment>